<name>A0AAE1FWE4_PETCI</name>
<dbReference type="EMBL" id="JAWQEG010001162">
    <property type="protein sequence ID" value="KAK3881893.1"/>
    <property type="molecule type" value="Genomic_DNA"/>
</dbReference>
<feature type="coiled-coil region" evidence="1">
    <location>
        <begin position="52"/>
        <end position="79"/>
    </location>
</feature>
<dbReference type="AlphaFoldDB" id="A0AAE1FWE4"/>
<evidence type="ECO:0000313" key="3">
    <source>
        <dbReference type="EMBL" id="KAK3881893.1"/>
    </source>
</evidence>
<feature type="region of interest" description="Disordered" evidence="2">
    <location>
        <begin position="296"/>
        <end position="328"/>
    </location>
</feature>
<reference evidence="3" key="1">
    <citation type="submission" date="2023-10" db="EMBL/GenBank/DDBJ databases">
        <title>Genome assemblies of two species of porcelain crab, Petrolisthes cinctipes and Petrolisthes manimaculis (Anomura: Porcellanidae).</title>
        <authorList>
            <person name="Angst P."/>
        </authorList>
    </citation>
    <scope>NUCLEOTIDE SEQUENCE</scope>
    <source>
        <strain evidence="3">PB745_01</strain>
        <tissue evidence="3">Gill</tissue>
    </source>
</reference>
<dbReference type="Proteomes" id="UP001286313">
    <property type="component" value="Unassembled WGS sequence"/>
</dbReference>
<accession>A0AAE1FWE4</accession>
<evidence type="ECO:0000256" key="1">
    <source>
        <dbReference type="SAM" id="Coils"/>
    </source>
</evidence>
<feature type="compositionally biased region" description="Polar residues" evidence="2">
    <location>
        <begin position="302"/>
        <end position="315"/>
    </location>
</feature>
<evidence type="ECO:0000256" key="2">
    <source>
        <dbReference type="SAM" id="MobiDB-lite"/>
    </source>
</evidence>
<organism evidence="3 4">
    <name type="scientific">Petrolisthes cinctipes</name>
    <name type="common">Flat porcelain crab</name>
    <dbReference type="NCBI Taxonomy" id="88211"/>
    <lineage>
        <taxon>Eukaryota</taxon>
        <taxon>Metazoa</taxon>
        <taxon>Ecdysozoa</taxon>
        <taxon>Arthropoda</taxon>
        <taxon>Crustacea</taxon>
        <taxon>Multicrustacea</taxon>
        <taxon>Malacostraca</taxon>
        <taxon>Eumalacostraca</taxon>
        <taxon>Eucarida</taxon>
        <taxon>Decapoda</taxon>
        <taxon>Pleocyemata</taxon>
        <taxon>Anomura</taxon>
        <taxon>Galatheoidea</taxon>
        <taxon>Porcellanidae</taxon>
        <taxon>Petrolisthes</taxon>
    </lineage>
</organism>
<gene>
    <name evidence="3" type="ORF">Pcinc_013692</name>
</gene>
<feature type="region of interest" description="Disordered" evidence="2">
    <location>
        <begin position="209"/>
        <end position="251"/>
    </location>
</feature>
<keyword evidence="4" id="KW-1185">Reference proteome</keyword>
<feature type="compositionally biased region" description="Low complexity" evidence="2">
    <location>
        <begin position="215"/>
        <end position="237"/>
    </location>
</feature>
<comment type="caution">
    <text evidence="3">The sequence shown here is derived from an EMBL/GenBank/DDBJ whole genome shotgun (WGS) entry which is preliminary data.</text>
</comment>
<keyword evidence="1" id="KW-0175">Coiled coil</keyword>
<protein>
    <submittedName>
        <fullName evidence="3">Uncharacterized protein</fullName>
    </submittedName>
</protein>
<proteinExistence type="predicted"/>
<feature type="region of interest" description="Disordered" evidence="2">
    <location>
        <begin position="1"/>
        <end position="20"/>
    </location>
</feature>
<evidence type="ECO:0000313" key="4">
    <source>
        <dbReference type="Proteomes" id="UP001286313"/>
    </source>
</evidence>
<sequence length="856" mass="94075">MVETVPVYSHGGGGDVQTHLHGNHEREKAVSAAVEMVVASARLGVVTLCASVAHIIRDKIRLEQQVVELEKKLEAFESRGINRVSGVTCHSATHGESLPESPSSLRCGSAPPSFLTIPPRKLSGNDSQVVKEVCQNCESGGSQFYCNACQQRQTDNHDSSQNNTPLRKSDFTCGFARRHTHASTHSLNLSRAPSASRFMRRKYSTISLRRIHRTGLSSKGSSSGTLSQSSNSSTGSQEWADDSSRRGSNSSRSCVVTVAEVYSPPSPPPLPTTESAAVKLLAKKLASVMQEENWDSWPSLGCPSNSDPLQGNSAHPDTPSTSSPTTFAQDDLCAPHPLEGCECVVCTRLSSDPASPMYSLTTSEGPLLPRGSMVLVRGDMVGTVIYIGHRRHPFPNKGMQYLSPTSSPTQASSVLWNGGVVIDDAGNSADVASSPLGVTIALWSPDQGELFVPLRDVVCQLDEEVDTERGEGTLSPNLVNCCNACPSPMQFIQVSGDDDHHHNQRGEFQQRDVIENAQHDNPEHETSSAIIFSFQENVPVYPVESHHIDLPMSSDYKEKPKSVSEMAKASKDNKTYGLVPVYNPSVVQRLRQTCDLDRDTEDICKNNTENYIDQSTYYKVASNKNLLQNSENELLRIKNIESPYCVDLYADNRKIEQRSSDTEPEVSIYDTSDSAISLTFMRQTQNHDEICCVETSTQPPTSYAETDVESLHFGDTWDSGCCMNRGRCGSLSSEQLSDLECENTKLKSPWAQSLNDAFDSVWNKYPSGPDSCNSNRYTKFDPEYQNRYSSLTSALSHRSSRRPVKDKFSQSTIDIGMSSEELSLKDVNNKFHQPSCNQKTPPQLCISSCLMDDSEV</sequence>
<feature type="compositionally biased region" description="Low complexity" evidence="2">
    <location>
        <begin position="316"/>
        <end position="326"/>
    </location>
</feature>